<dbReference type="HAMAP" id="MF_01805">
    <property type="entry name" value="ScpA"/>
    <property type="match status" value="1"/>
</dbReference>
<gene>
    <name evidence="1" type="ORF">METZ01_LOCUS39457</name>
</gene>
<sequence length="268" mass="30967">MSENKVPRQEEIVLATVQGKEVTSLPEDLYVPPNSLKIFLDTFAGPLDLLLYLIRKQNLDILDIDVAKITEQYVSYIDLMEAFEIELAGDYLVMAAYLAELKSRMLLPRPSDNEEEEDPRAELMRRLQEYQRFKEAASKIDLLPRLNRDFFLAGAKLPEFEAVTPIVDLPMEELSFALAEVMRRVDQSKAHLINFEQLSTRERMTEILERMRNETFIEFSTLFKIKEGRMGVVVTFLAVLELLKDSLIEIVQSEEFGPIHIKGIEEVH</sequence>
<dbReference type="Pfam" id="PF02616">
    <property type="entry name" value="SMC_ScpA"/>
    <property type="match status" value="1"/>
</dbReference>
<dbReference type="PANTHER" id="PTHR33969:SF2">
    <property type="entry name" value="SEGREGATION AND CONDENSATION PROTEIN A"/>
    <property type="match status" value="1"/>
</dbReference>
<evidence type="ECO:0000313" key="1">
    <source>
        <dbReference type="EMBL" id="SUZ86603.1"/>
    </source>
</evidence>
<name>A0A381RB32_9ZZZZ</name>
<organism evidence="1">
    <name type="scientific">marine metagenome</name>
    <dbReference type="NCBI Taxonomy" id="408172"/>
    <lineage>
        <taxon>unclassified sequences</taxon>
        <taxon>metagenomes</taxon>
        <taxon>ecological metagenomes</taxon>
    </lineage>
</organism>
<dbReference type="AlphaFoldDB" id="A0A381RB32"/>
<protein>
    <recommendedName>
        <fullName evidence="2">Segregation and condensation protein A</fullName>
    </recommendedName>
</protein>
<evidence type="ECO:0008006" key="2">
    <source>
        <dbReference type="Google" id="ProtNLM"/>
    </source>
</evidence>
<dbReference type="Gene3D" id="6.10.250.2410">
    <property type="match status" value="1"/>
</dbReference>
<dbReference type="PANTHER" id="PTHR33969">
    <property type="entry name" value="SEGREGATION AND CONDENSATION PROTEIN A"/>
    <property type="match status" value="1"/>
</dbReference>
<reference evidence="1" key="1">
    <citation type="submission" date="2018-05" db="EMBL/GenBank/DDBJ databases">
        <authorList>
            <person name="Lanie J.A."/>
            <person name="Ng W.-L."/>
            <person name="Kazmierczak K.M."/>
            <person name="Andrzejewski T.M."/>
            <person name="Davidsen T.M."/>
            <person name="Wayne K.J."/>
            <person name="Tettelin H."/>
            <person name="Glass J.I."/>
            <person name="Rusch D."/>
            <person name="Podicherti R."/>
            <person name="Tsui H.-C.T."/>
            <person name="Winkler M.E."/>
        </authorList>
    </citation>
    <scope>NUCLEOTIDE SEQUENCE</scope>
</reference>
<accession>A0A381RB32</accession>
<dbReference type="InterPro" id="IPR003768">
    <property type="entry name" value="ScpA"/>
</dbReference>
<dbReference type="Gene3D" id="1.10.10.580">
    <property type="entry name" value="Structural maintenance of chromosome 1. Chain E"/>
    <property type="match status" value="1"/>
</dbReference>
<proteinExistence type="inferred from homology"/>
<dbReference type="InterPro" id="IPR023093">
    <property type="entry name" value="ScpA-like_C"/>
</dbReference>
<dbReference type="EMBL" id="UINC01001690">
    <property type="protein sequence ID" value="SUZ86603.1"/>
    <property type="molecule type" value="Genomic_DNA"/>
</dbReference>